<dbReference type="EMBL" id="FMWG01000002">
    <property type="protein sequence ID" value="SCZ54139.1"/>
    <property type="molecule type" value="Genomic_DNA"/>
</dbReference>
<dbReference type="OrthoDB" id="8096613at2"/>
<evidence type="ECO:0000313" key="1">
    <source>
        <dbReference type="EMBL" id="SCZ54139.1"/>
    </source>
</evidence>
<evidence type="ECO:0008006" key="3">
    <source>
        <dbReference type="Google" id="ProtNLM"/>
    </source>
</evidence>
<dbReference type="AlphaFoldDB" id="A0A1G5PYJ7"/>
<reference evidence="1 2" key="1">
    <citation type="submission" date="2016-10" db="EMBL/GenBank/DDBJ databases">
        <authorList>
            <person name="de Groot N.N."/>
        </authorList>
    </citation>
    <scope>NUCLEOTIDE SEQUENCE [LARGE SCALE GENOMIC DNA]</scope>
    <source>
        <strain evidence="1 2">U95</strain>
    </source>
</reference>
<evidence type="ECO:0000313" key="2">
    <source>
        <dbReference type="Proteomes" id="UP000198767"/>
    </source>
</evidence>
<dbReference type="STRING" id="1156985.SAMN04488118_102248"/>
<gene>
    <name evidence="1" type="ORF">SAMN04488118_102248</name>
</gene>
<protein>
    <recommendedName>
        <fullName evidence="3">DUF1127 domain-containing protein</fullName>
    </recommendedName>
</protein>
<proteinExistence type="predicted"/>
<sequence length="70" mass="7828">MAYISTSKVIAPRPKSVIAWMVQGFMIAKERRVLAQLTPEQLSDIGLTSHEAQLEAARPVWDLPALSRRP</sequence>
<accession>A0A1G5PYJ7</accession>
<dbReference type="Proteomes" id="UP000198767">
    <property type="component" value="Unassembled WGS sequence"/>
</dbReference>
<organism evidence="1 2">
    <name type="scientific">Epibacterium ulvae</name>
    <dbReference type="NCBI Taxonomy" id="1156985"/>
    <lineage>
        <taxon>Bacteria</taxon>
        <taxon>Pseudomonadati</taxon>
        <taxon>Pseudomonadota</taxon>
        <taxon>Alphaproteobacteria</taxon>
        <taxon>Rhodobacterales</taxon>
        <taxon>Roseobacteraceae</taxon>
        <taxon>Epibacterium</taxon>
    </lineage>
</organism>
<name>A0A1G5PYJ7_9RHOB</name>
<keyword evidence="2" id="KW-1185">Reference proteome</keyword>
<dbReference type="RefSeq" id="WP_157843951.1">
    <property type="nucleotide sequence ID" value="NZ_FMWG01000002.1"/>
</dbReference>